<feature type="transmembrane region" description="Helical" evidence="1">
    <location>
        <begin position="7"/>
        <end position="25"/>
    </location>
</feature>
<gene>
    <name evidence="2" type="ORF">MNBD_ALPHA05-105</name>
</gene>
<dbReference type="AlphaFoldDB" id="A0A3B0S1L0"/>
<protein>
    <submittedName>
        <fullName evidence="2">Uncharacterized protein</fullName>
    </submittedName>
</protein>
<keyword evidence="1" id="KW-0472">Membrane</keyword>
<name>A0A3B0S1L0_9ZZZZ</name>
<keyword evidence="1" id="KW-1133">Transmembrane helix</keyword>
<keyword evidence="1" id="KW-0812">Transmembrane</keyword>
<evidence type="ECO:0000256" key="1">
    <source>
        <dbReference type="SAM" id="Phobius"/>
    </source>
</evidence>
<feature type="transmembrane region" description="Helical" evidence="1">
    <location>
        <begin position="59"/>
        <end position="78"/>
    </location>
</feature>
<organism evidence="2">
    <name type="scientific">hydrothermal vent metagenome</name>
    <dbReference type="NCBI Taxonomy" id="652676"/>
    <lineage>
        <taxon>unclassified sequences</taxon>
        <taxon>metagenomes</taxon>
        <taxon>ecological metagenomes</taxon>
    </lineage>
</organism>
<feature type="transmembrane region" description="Helical" evidence="1">
    <location>
        <begin position="90"/>
        <end position="117"/>
    </location>
</feature>
<sequence length="147" mass="15199">MQIIKLAVAYIAAVITTYTVAAGFYTQQVLAKQAEIGAIYTPAQQAQTYFENFIGLAPAYGLMAAIALLVGFVAAAGIKRIVVPLAPVAYPLAGAAAMWTLIWAIETFVAGGGVGAIGGARDALGVGLQMLAGLVGGAVFEWLRPRR</sequence>
<proteinExistence type="predicted"/>
<reference evidence="2" key="1">
    <citation type="submission" date="2018-06" db="EMBL/GenBank/DDBJ databases">
        <authorList>
            <person name="Zhirakovskaya E."/>
        </authorList>
    </citation>
    <scope>NUCLEOTIDE SEQUENCE</scope>
</reference>
<dbReference type="EMBL" id="UOEH01000137">
    <property type="protein sequence ID" value="VAV94308.1"/>
    <property type="molecule type" value="Genomic_DNA"/>
</dbReference>
<evidence type="ECO:0000313" key="2">
    <source>
        <dbReference type="EMBL" id="VAV94308.1"/>
    </source>
</evidence>
<accession>A0A3B0S1L0</accession>
<feature type="transmembrane region" description="Helical" evidence="1">
    <location>
        <begin position="123"/>
        <end position="143"/>
    </location>
</feature>